<name>A0ABT8LB49_9BACT</name>
<dbReference type="PANTHER" id="PTHR46797:SF23">
    <property type="entry name" value="HTH-TYPE TRANSCRIPTIONAL REGULATOR SUTR"/>
    <property type="match status" value="1"/>
</dbReference>
<feature type="domain" description="HTH cro/C1-type" evidence="4">
    <location>
        <begin position="11"/>
        <end position="65"/>
    </location>
</feature>
<evidence type="ECO:0000313" key="5">
    <source>
        <dbReference type="EMBL" id="MDN5214883.1"/>
    </source>
</evidence>
<protein>
    <submittedName>
        <fullName evidence="5">Helix-turn-helix transcriptional regulator</fullName>
    </submittedName>
</protein>
<keyword evidence="3" id="KW-0804">Transcription</keyword>
<evidence type="ECO:0000256" key="1">
    <source>
        <dbReference type="ARBA" id="ARBA00023015"/>
    </source>
</evidence>
<dbReference type="EMBL" id="JAUJEB010000005">
    <property type="protein sequence ID" value="MDN5214883.1"/>
    <property type="molecule type" value="Genomic_DNA"/>
</dbReference>
<accession>A0ABT8LB49</accession>
<dbReference type="SUPFAM" id="SSF47413">
    <property type="entry name" value="lambda repressor-like DNA-binding domains"/>
    <property type="match status" value="1"/>
</dbReference>
<dbReference type="Gene3D" id="1.10.260.40">
    <property type="entry name" value="lambda repressor-like DNA-binding domains"/>
    <property type="match status" value="1"/>
</dbReference>
<sequence length="76" mass="8552">MNVKEAFAIVLRKERKKIGLTQADLAGLCDLDPETIGLYERGQRQPTLNTLLKLADALDVEAEYLVTEVKKHLKSK</sequence>
<dbReference type="PANTHER" id="PTHR46797">
    <property type="entry name" value="HTH-TYPE TRANSCRIPTIONAL REGULATOR"/>
    <property type="match status" value="1"/>
</dbReference>
<dbReference type="InterPro" id="IPR001387">
    <property type="entry name" value="Cro/C1-type_HTH"/>
</dbReference>
<evidence type="ECO:0000256" key="3">
    <source>
        <dbReference type="ARBA" id="ARBA00023163"/>
    </source>
</evidence>
<comment type="caution">
    <text evidence="5">The sequence shown here is derived from an EMBL/GenBank/DDBJ whole genome shotgun (WGS) entry which is preliminary data.</text>
</comment>
<dbReference type="InterPro" id="IPR010982">
    <property type="entry name" value="Lambda_DNA-bd_dom_sf"/>
</dbReference>
<evidence type="ECO:0000313" key="6">
    <source>
        <dbReference type="Proteomes" id="UP001172083"/>
    </source>
</evidence>
<proteinExistence type="predicted"/>
<dbReference type="CDD" id="cd00093">
    <property type="entry name" value="HTH_XRE"/>
    <property type="match status" value="1"/>
</dbReference>
<dbReference type="PROSITE" id="PS50943">
    <property type="entry name" value="HTH_CROC1"/>
    <property type="match status" value="1"/>
</dbReference>
<gene>
    <name evidence="5" type="ORF">QQ020_22575</name>
</gene>
<keyword evidence="2" id="KW-0238">DNA-binding</keyword>
<dbReference type="Proteomes" id="UP001172083">
    <property type="component" value="Unassembled WGS sequence"/>
</dbReference>
<organism evidence="5 6">
    <name type="scientific">Agaribacillus aureus</name>
    <dbReference type="NCBI Taxonomy" id="3051825"/>
    <lineage>
        <taxon>Bacteria</taxon>
        <taxon>Pseudomonadati</taxon>
        <taxon>Bacteroidota</taxon>
        <taxon>Cytophagia</taxon>
        <taxon>Cytophagales</taxon>
        <taxon>Splendidivirgaceae</taxon>
        <taxon>Agaribacillus</taxon>
    </lineage>
</organism>
<reference evidence="5" key="1">
    <citation type="submission" date="2023-06" db="EMBL/GenBank/DDBJ databases">
        <title>Genomic of Agaribacillus aureum.</title>
        <authorList>
            <person name="Wang G."/>
        </authorList>
    </citation>
    <scope>NUCLEOTIDE SEQUENCE</scope>
    <source>
        <strain evidence="5">BMA12</strain>
    </source>
</reference>
<keyword evidence="1" id="KW-0805">Transcription regulation</keyword>
<dbReference type="InterPro" id="IPR050807">
    <property type="entry name" value="TransReg_Diox_bact_type"/>
</dbReference>
<dbReference type="RefSeq" id="WP_346760221.1">
    <property type="nucleotide sequence ID" value="NZ_JAUJEB010000005.1"/>
</dbReference>
<evidence type="ECO:0000259" key="4">
    <source>
        <dbReference type="PROSITE" id="PS50943"/>
    </source>
</evidence>
<evidence type="ECO:0000256" key="2">
    <source>
        <dbReference type="ARBA" id="ARBA00023125"/>
    </source>
</evidence>
<dbReference type="SMART" id="SM00530">
    <property type="entry name" value="HTH_XRE"/>
    <property type="match status" value="1"/>
</dbReference>
<dbReference type="Pfam" id="PF01381">
    <property type="entry name" value="HTH_3"/>
    <property type="match status" value="1"/>
</dbReference>
<keyword evidence="6" id="KW-1185">Reference proteome</keyword>